<name>A0A167I600_9GAMM</name>
<comment type="caution">
    <text evidence="1">The sequence shown here is derived from an EMBL/GenBank/DDBJ whole genome shotgun (WGS) entry which is preliminary data.</text>
</comment>
<gene>
    <name evidence="1" type="ORF">N478_08935</name>
</gene>
<evidence type="ECO:0000313" key="2">
    <source>
        <dbReference type="Proteomes" id="UP000076661"/>
    </source>
</evidence>
<dbReference type="EMBL" id="AUXX01000074">
    <property type="protein sequence ID" value="KZN58944.1"/>
    <property type="molecule type" value="Genomic_DNA"/>
</dbReference>
<reference evidence="1 2" key="1">
    <citation type="submission" date="2013-07" db="EMBL/GenBank/DDBJ databases">
        <title>Comparative Genomic and Metabolomic Analysis of Twelve Strains of Pseudoalteromonas luteoviolacea.</title>
        <authorList>
            <person name="Vynne N.G."/>
            <person name="Mansson M."/>
            <person name="Gram L."/>
        </authorList>
    </citation>
    <scope>NUCLEOTIDE SEQUENCE [LARGE SCALE GENOMIC DNA]</scope>
    <source>
        <strain evidence="1 2">S4060-1</strain>
    </source>
</reference>
<proteinExistence type="predicted"/>
<sequence length="264" mass="30999">MNELQRQQLEMYLAELRLYVDAKLAVEHPYFADKPYPLGRCKEIRNAMHQMLQQQLNSSPLPEPLKVLRSNKTINCELKPVWGSLRDEYFQNALTWRDWYIDAANDTVNPNKPRVEILKLQQSGFSAITSFEQFCLIARKYWQVSIYKNDIYPALAPFLPLLCVNEKGACWLGAANDDMIALARHSKFTLSERILTKLPSIPSTLKQRWYAHYSYLKNPLLKQHSLDPEEFCQRYRSEQKDQDLYFRDEVVKSYLHLAQGVNSF</sequence>
<protein>
    <submittedName>
        <fullName evidence="1">Uncharacterized protein</fullName>
    </submittedName>
</protein>
<evidence type="ECO:0000313" key="1">
    <source>
        <dbReference type="EMBL" id="KZN58944.1"/>
    </source>
</evidence>
<dbReference type="PATRIC" id="fig|1365257.3.peg.5201"/>
<organism evidence="1 2">
    <name type="scientific">Pseudoalteromonas luteoviolacea S4060-1</name>
    <dbReference type="NCBI Taxonomy" id="1365257"/>
    <lineage>
        <taxon>Bacteria</taxon>
        <taxon>Pseudomonadati</taxon>
        <taxon>Pseudomonadota</taxon>
        <taxon>Gammaproteobacteria</taxon>
        <taxon>Alteromonadales</taxon>
        <taxon>Pseudoalteromonadaceae</taxon>
        <taxon>Pseudoalteromonas</taxon>
    </lineage>
</organism>
<accession>A0A167I600</accession>
<dbReference type="Proteomes" id="UP000076661">
    <property type="component" value="Unassembled WGS sequence"/>
</dbReference>
<dbReference type="RefSeq" id="WP_231101551.1">
    <property type="nucleotide sequence ID" value="NZ_AUXX01000074.1"/>
</dbReference>
<dbReference type="AlphaFoldDB" id="A0A167I600"/>